<dbReference type="AlphaFoldDB" id="A0A7S8RHS8"/>
<sequence length="251" mass="26441">MRGVFATGLLAALAEGAESFEQTDDIDTDADDSNPFADPALRARMAELGVVHKPGMAAELLSEMAPLLAEEGIDLENGVVPDLDKLNAALARATERRNLERFTPVGDDRQRALTVLRLTSDALHGGNIDLARALIESVPPEPEPASTMPAVSHVIGAGLGTLDTWATRAGTRFGAARMPHLSAPADAAAEDILRRASHGRAFDSLSQLIARYRGKLVLEATVVAVAAGIRSLADTEGTDVQTAVARYLTGE</sequence>
<dbReference type="RefSeq" id="WP_195693008.1">
    <property type="nucleotide sequence ID" value="NZ_CP064760.1"/>
</dbReference>
<protein>
    <submittedName>
        <fullName evidence="1">Uncharacterized protein</fullName>
    </submittedName>
</protein>
<organism evidence="1 2">
    <name type="scientific">Microbacterium schleiferi</name>
    <dbReference type="NCBI Taxonomy" id="69362"/>
    <lineage>
        <taxon>Bacteria</taxon>
        <taxon>Bacillati</taxon>
        <taxon>Actinomycetota</taxon>
        <taxon>Actinomycetes</taxon>
        <taxon>Micrococcales</taxon>
        <taxon>Microbacteriaceae</taxon>
        <taxon>Microbacterium</taxon>
    </lineage>
</organism>
<evidence type="ECO:0000313" key="1">
    <source>
        <dbReference type="EMBL" id="QPE04987.1"/>
    </source>
</evidence>
<dbReference type="Proteomes" id="UP000594480">
    <property type="component" value="Chromosome"/>
</dbReference>
<gene>
    <name evidence="1" type="ORF">IT882_02365</name>
</gene>
<proteinExistence type="predicted"/>
<keyword evidence="2" id="KW-1185">Reference proteome</keyword>
<reference evidence="1 2" key="1">
    <citation type="submission" date="2020-11" db="EMBL/GenBank/DDBJ databases">
        <title>Amino acid is mineralized and recycled by bacteria in oceanic microbiome.</title>
        <authorList>
            <person name="Zheng L.Y."/>
        </authorList>
    </citation>
    <scope>NUCLEOTIDE SEQUENCE [LARGE SCALE GENOMIC DNA]</scope>
    <source>
        <strain evidence="1 2">A32-1</strain>
    </source>
</reference>
<accession>A0A7S8RHS8</accession>
<dbReference type="EMBL" id="CP064760">
    <property type="protein sequence ID" value="QPE04987.1"/>
    <property type="molecule type" value="Genomic_DNA"/>
</dbReference>
<evidence type="ECO:0000313" key="2">
    <source>
        <dbReference type="Proteomes" id="UP000594480"/>
    </source>
</evidence>
<dbReference type="KEGG" id="msf:IT882_02365"/>
<name>A0A7S8RHS8_9MICO</name>